<sequence>MPYDHGAIYRRFLDEIASTAVGPETATAFWREQGRLIAADARVGSPHDFLRWPSLEPFSAPESWIPQACYDALRDRPDWASRWFPLTRDTKVGGPKDYGRDLGTSPILVQHAYHLMRYEQDTGRALTECDVIVEIGGGYGSFCRLLRNAGFEGLHVIYDLPHVSAIQRLYLGLSGFTEVSPAQVARRTRHGVCLVTDDGLDAVHAALADQGLTVGFVATWSLSEAPMSVRDRIFPRFHPLCTRYLIAYQPYWDRIDNGAYFGALCRDRPDLTWRTEQMPRVADPPSLYLFA</sequence>
<dbReference type="OrthoDB" id="9800454at2"/>
<evidence type="ECO:0008006" key="3">
    <source>
        <dbReference type="Google" id="ProtNLM"/>
    </source>
</evidence>
<proteinExistence type="predicted"/>
<evidence type="ECO:0000313" key="1">
    <source>
        <dbReference type="EMBL" id="AWN48660.1"/>
    </source>
</evidence>
<evidence type="ECO:0000313" key="2">
    <source>
        <dbReference type="Proteomes" id="UP000245444"/>
    </source>
</evidence>
<protein>
    <recommendedName>
        <fullName evidence="3">Sugar O-methyltransferase</fullName>
    </recommendedName>
</protein>
<dbReference type="RefSeq" id="WP_109960948.1">
    <property type="nucleotide sequence ID" value="NZ_CP029553.1"/>
</dbReference>
<gene>
    <name evidence="1" type="ORF">DK419_21770</name>
</gene>
<accession>A0A2U8WTC3</accession>
<reference evidence="1 2" key="1">
    <citation type="submission" date="2018-05" db="EMBL/GenBank/DDBJ databases">
        <title>Complete Genome Sequence of Methylobacterium sp. 17Sr1-28.</title>
        <authorList>
            <person name="Srinivasan S."/>
        </authorList>
    </citation>
    <scope>NUCLEOTIDE SEQUENCE [LARGE SCALE GENOMIC DNA]</scope>
    <source>
        <strain evidence="1 2">17Sr1-28</strain>
    </source>
</reference>
<dbReference type="Proteomes" id="UP000245444">
    <property type="component" value="Chromosome"/>
</dbReference>
<dbReference type="AlphaFoldDB" id="A0A2U8WTC3"/>
<keyword evidence="2" id="KW-1185">Reference proteome</keyword>
<name>A0A2U8WTC3_9HYPH</name>
<dbReference type="EMBL" id="CP029553">
    <property type="protein sequence ID" value="AWN48660.1"/>
    <property type="molecule type" value="Genomic_DNA"/>
</dbReference>
<organism evidence="1 2">
    <name type="scientific">Methylobacterium terrae</name>
    <dbReference type="NCBI Taxonomy" id="2202827"/>
    <lineage>
        <taxon>Bacteria</taxon>
        <taxon>Pseudomonadati</taxon>
        <taxon>Pseudomonadota</taxon>
        <taxon>Alphaproteobacteria</taxon>
        <taxon>Hyphomicrobiales</taxon>
        <taxon>Methylobacteriaceae</taxon>
        <taxon>Methylobacterium</taxon>
    </lineage>
</organism>
<dbReference type="KEGG" id="mtea:DK419_21770"/>